<dbReference type="InterPro" id="IPR004604">
    <property type="entry name" value="DNA_recomb/repair_RecN"/>
</dbReference>
<name>A0A7M1B1R4_9BACT</name>
<evidence type="ECO:0000256" key="9">
    <source>
        <dbReference type="PIRNR" id="PIRNR003128"/>
    </source>
</evidence>
<accession>A0A7M1B1R4</accession>
<dbReference type="GO" id="GO:0009432">
    <property type="term" value="P:SOS response"/>
    <property type="evidence" value="ECO:0007669"/>
    <property type="project" value="TreeGrafter"/>
</dbReference>
<reference evidence="12 13" key="1">
    <citation type="submission" date="2019-06" db="EMBL/GenBank/DDBJ databases">
        <title>Sulfurimonas gotlandica sp. nov., a chemoautotrophic and psychrotolerant epsilonproteobacterium isolated from a pelagic redoxcline, and an emended description of the genus Sulfurimonas.</title>
        <authorList>
            <person name="Wang S."/>
            <person name="Jiang L."/>
            <person name="Shao Z."/>
        </authorList>
    </citation>
    <scope>NUCLEOTIDE SEQUENCE [LARGE SCALE GENOMIC DNA]</scope>
    <source>
        <strain evidence="12 13">S2-6</strain>
    </source>
</reference>
<dbReference type="SUPFAM" id="SSF52540">
    <property type="entry name" value="P-loop containing nucleoside triphosphate hydrolases"/>
    <property type="match status" value="1"/>
</dbReference>
<keyword evidence="4" id="KW-0547">Nucleotide-binding</keyword>
<dbReference type="PANTHER" id="PTHR11059">
    <property type="entry name" value="DNA REPAIR PROTEIN RECN"/>
    <property type="match status" value="1"/>
</dbReference>
<dbReference type="InterPro" id="IPR003395">
    <property type="entry name" value="RecF/RecN/SMC_N"/>
</dbReference>
<keyword evidence="13" id="KW-1185">Reference proteome</keyword>
<dbReference type="InterPro" id="IPR003593">
    <property type="entry name" value="AAA+_ATPase"/>
</dbReference>
<comment type="similarity">
    <text evidence="2 9">Belongs to the RecN family.</text>
</comment>
<dbReference type="KEGG" id="ssei:FJR45_06290"/>
<dbReference type="AlphaFoldDB" id="A0A7M1B1R4"/>
<evidence type="ECO:0000256" key="3">
    <source>
        <dbReference type="ARBA" id="ARBA00021315"/>
    </source>
</evidence>
<evidence type="ECO:0000256" key="10">
    <source>
        <dbReference type="SAM" id="Coils"/>
    </source>
</evidence>
<dbReference type="PANTHER" id="PTHR11059:SF0">
    <property type="entry name" value="DNA REPAIR PROTEIN RECN"/>
    <property type="match status" value="1"/>
</dbReference>
<sequence length="514" mass="58400">MIERFYLKEYLSFKEAELDLQPGLVVFTGPSGSGKSILMESILASVGGASCDASICESSVTWQIDEDNVGISNDDINVFKHIKKEKSRYFINNQSLSKKSISKVASAYLRHLSLKDFSDFKNENLLEILDNRVGAKSQKITKLKEKYKETFLEYQEVKKALHVIAQEEKKIVELKEFAAYEIKKIEDINPTVGEDEDLLQIKKELSKKEKVLGSIESANEIFNYEHLVSSALEALDEQSGFFDDAMNELRSVLESAQERFSALDDVDVEEVLNRIEALSGLKRRYGSIEEALEYKRQKELELKKYENIEVAKNDLHVRVEKLSAEVKELADTLSDFRTKALPAFVKDLNSYLNSLYLRDAKIHMSRVDYDLYGQDKLEIELNETELSKISTGEFNRLRLAVLALKSEFMSGNGGVLMLDEIDANLSGEESMSVAKVLKKLSKHFQIFVISHQPQLTSMGDQHFLVYKDGKISKTKELNMDERVNEIARIISGETVSSEAKKFARELLEANKCVS</sequence>
<evidence type="ECO:0000256" key="2">
    <source>
        <dbReference type="ARBA" id="ARBA00009441"/>
    </source>
</evidence>
<dbReference type="SMART" id="SM00382">
    <property type="entry name" value="AAA"/>
    <property type="match status" value="1"/>
</dbReference>
<evidence type="ECO:0000313" key="12">
    <source>
        <dbReference type="EMBL" id="QOP43580.1"/>
    </source>
</evidence>
<evidence type="ECO:0000256" key="7">
    <source>
        <dbReference type="ARBA" id="ARBA00023204"/>
    </source>
</evidence>
<dbReference type="Pfam" id="PF02463">
    <property type="entry name" value="SMC_N"/>
    <property type="match status" value="1"/>
</dbReference>
<organism evidence="12 13">
    <name type="scientific">Sulfurimonas sediminis</name>
    <dbReference type="NCBI Taxonomy" id="2590020"/>
    <lineage>
        <taxon>Bacteria</taxon>
        <taxon>Pseudomonadati</taxon>
        <taxon>Campylobacterota</taxon>
        <taxon>Epsilonproteobacteria</taxon>
        <taxon>Campylobacterales</taxon>
        <taxon>Sulfurimonadaceae</taxon>
        <taxon>Sulfurimonas</taxon>
    </lineage>
</organism>
<feature type="domain" description="AAA+ ATPase" evidence="11">
    <location>
        <begin position="21"/>
        <end position="469"/>
    </location>
</feature>
<comment type="function">
    <text evidence="1 9">May be involved in recombinational repair of damaged DNA.</text>
</comment>
<evidence type="ECO:0000256" key="8">
    <source>
        <dbReference type="ARBA" id="ARBA00033408"/>
    </source>
</evidence>
<keyword evidence="5 9" id="KW-0227">DNA damage</keyword>
<dbReference type="GO" id="GO:0006281">
    <property type="term" value="P:DNA repair"/>
    <property type="evidence" value="ECO:0007669"/>
    <property type="project" value="UniProtKB-KW"/>
</dbReference>
<evidence type="ECO:0000313" key="13">
    <source>
        <dbReference type="Proteomes" id="UP000593719"/>
    </source>
</evidence>
<dbReference type="GO" id="GO:0043590">
    <property type="term" value="C:bacterial nucleoid"/>
    <property type="evidence" value="ECO:0007669"/>
    <property type="project" value="TreeGrafter"/>
</dbReference>
<protein>
    <recommendedName>
        <fullName evidence="3 9">DNA repair protein RecN</fullName>
    </recommendedName>
    <alternativeName>
        <fullName evidence="8 9">Recombination protein N</fullName>
    </alternativeName>
</protein>
<feature type="coiled-coil region" evidence="10">
    <location>
        <begin position="126"/>
        <end position="160"/>
    </location>
</feature>
<proteinExistence type="inferred from homology"/>
<evidence type="ECO:0000259" key="11">
    <source>
        <dbReference type="SMART" id="SM00382"/>
    </source>
</evidence>
<keyword evidence="10" id="KW-0175">Coiled coil</keyword>
<evidence type="ECO:0000256" key="6">
    <source>
        <dbReference type="ARBA" id="ARBA00022840"/>
    </source>
</evidence>
<dbReference type="GO" id="GO:0005524">
    <property type="term" value="F:ATP binding"/>
    <property type="evidence" value="ECO:0007669"/>
    <property type="project" value="UniProtKB-KW"/>
</dbReference>
<dbReference type="RefSeq" id="WP_193149666.1">
    <property type="nucleotide sequence ID" value="NZ_CP041235.1"/>
</dbReference>
<keyword evidence="6" id="KW-0067">ATP-binding</keyword>
<dbReference type="Gene3D" id="3.40.50.300">
    <property type="entry name" value="P-loop containing nucleotide triphosphate hydrolases"/>
    <property type="match status" value="2"/>
</dbReference>
<dbReference type="PIRSF" id="PIRSF003128">
    <property type="entry name" value="RecN"/>
    <property type="match status" value="1"/>
</dbReference>
<evidence type="ECO:0000256" key="1">
    <source>
        <dbReference type="ARBA" id="ARBA00003618"/>
    </source>
</evidence>
<evidence type="ECO:0000256" key="5">
    <source>
        <dbReference type="ARBA" id="ARBA00022763"/>
    </source>
</evidence>
<dbReference type="EMBL" id="CP041235">
    <property type="protein sequence ID" value="QOP43580.1"/>
    <property type="molecule type" value="Genomic_DNA"/>
</dbReference>
<dbReference type="Proteomes" id="UP000593719">
    <property type="component" value="Chromosome"/>
</dbReference>
<feature type="coiled-coil region" evidence="10">
    <location>
        <begin position="246"/>
        <end position="339"/>
    </location>
</feature>
<dbReference type="InterPro" id="IPR027417">
    <property type="entry name" value="P-loop_NTPase"/>
</dbReference>
<keyword evidence="7 9" id="KW-0234">DNA repair</keyword>
<dbReference type="GO" id="GO:0006310">
    <property type="term" value="P:DNA recombination"/>
    <property type="evidence" value="ECO:0007669"/>
    <property type="project" value="InterPro"/>
</dbReference>
<gene>
    <name evidence="12" type="ORF">FJR45_06290</name>
</gene>
<evidence type="ECO:0000256" key="4">
    <source>
        <dbReference type="ARBA" id="ARBA00022741"/>
    </source>
</evidence>